<dbReference type="PANTHER" id="PTHR31952:SF1">
    <property type="entry name" value="CB1 CANNABINOID RECEPTOR-INTERACTING PROTEIN 1"/>
    <property type="match status" value="1"/>
</dbReference>
<dbReference type="GO" id="GO:0005886">
    <property type="term" value="C:plasma membrane"/>
    <property type="evidence" value="ECO:0007669"/>
    <property type="project" value="TreeGrafter"/>
</dbReference>
<evidence type="ECO:0000256" key="2">
    <source>
        <dbReference type="ARBA" id="ARBA00007288"/>
    </source>
</evidence>
<dbReference type="STRING" id="418985.A0A1V9XWD1"/>
<evidence type="ECO:0000313" key="6">
    <source>
        <dbReference type="Proteomes" id="UP000192247"/>
    </source>
</evidence>
<keyword evidence="6" id="KW-1185">Reference proteome</keyword>
<dbReference type="InterPro" id="IPR029204">
    <property type="entry name" value="CNRIP1"/>
</dbReference>
<comment type="subunit">
    <text evidence="4">Interacts with the cannabinoid receptor CNR1 (via C-terminus). Does not interact with cannabinoid receptor CNR2.</text>
</comment>
<reference evidence="5 6" key="1">
    <citation type="journal article" date="2017" name="Gigascience">
        <title>Draft genome of the honey bee ectoparasitic mite, Tropilaelaps mercedesae, is shaped by the parasitic life history.</title>
        <authorList>
            <person name="Dong X."/>
            <person name="Armstrong S.D."/>
            <person name="Xia D."/>
            <person name="Makepeace B.L."/>
            <person name="Darby A.C."/>
            <person name="Kadowaki T."/>
        </authorList>
    </citation>
    <scope>NUCLEOTIDE SEQUENCE [LARGE SCALE GENOMIC DNA]</scope>
    <source>
        <strain evidence="5">Wuxi-XJTLU</strain>
    </source>
</reference>
<evidence type="ECO:0000313" key="5">
    <source>
        <dbReference type="EMBL" id="OQR77814.1"/>
    </source>
</evidence>
<dbReference type="PANTHER" id="PTHR31952">
    <property type="entry name" value="CB1 CANNABINOID RECEPTOR-INTERACTING PROTEIN 1"/>
    <property type="match status" value="1"/>
</dbReference>
<comment type="similarity">
    <text evidence="2">Belongs to the CNRIP family.</text>
</comment>
<gene>
    <name evidence="5" type="ORF">BIW11_06823</name>
</gene>
<comment type="caution">
    <text evidence="5">The sequence shown here is derived from an EMBL/GenBank/DDBJ whole genome shotgun (WGS) entry which is preliminary data.</text>
</comment>
<dbReference type="AlphaFoldDB" id="A0A1V9XWD1"/>
<sequence length="173" mass="19661">MPSGQGALASWKTEVIRGTVTLKKVTEADGSGIMFSHPRYKGDGSRFDLDTTIKLNVNSSYELSIIFRPVVRIERMEIMGDVKVPSEKSRDIESITYVTYFDTKAKQTSKNGNRDKIHLFFDLGDHGLFNFDLQAKYYAEKDNHVAWGNPLHYIELEASCIDGEVKLCKTLFR</sequence>
<dbReference type="Pfam" id="PF15043">
    <property type="entry name" value="CNRIP1"/>
    <property type="match status" value="1"/>
</dbReference>
<dbReference type="EMBL" id="MNPL01003028">
    <property type="protein sequence ID" value="OQR77814.1"/>
    <property type="molecule type" value="Genomic_DNA"/>
</dbReference>
<evidence type="ECO:0000256" key="3">
    <source>
        <dbReference type="ARBA" id="ARBA00015651"/>
    </source>
</evidence>
<accession>A0A1V9XWD1</accession>
<name>A0A1V9XWD1_9ACAR</name>
<dbReference type="OrthoDB" id="5920443at2759"/>
<keyword evidence="5" id="KW-0675">Receptor</keyword>
<protein>
    <recommendedName>
        <fullName evidence="3">CB1 cannabinoid receptor-interacting protein 1</fullName>
    </recommendedName>
</protein>
<evidence type="ECO:0000256" key="4">
    <source>
        <dbReference type="ARBA" id="ARBA00026030"/>
    </source>
</evidence>
<proteinExistence type="inferred from homology"/>
<dbReference type="Proteomes" id="UP000192247">
    <property type="component" value="Unassembled WGS sequence"/>
</dbReference>
<organism evidence="5 6">
    <name type="scientific">Tropilaelaps mercedesae</name>
    <dbReference type="NCBI Taxonomy" id="418985"/>
    <lineage>
        <taxon>Eukaryota</taxon>
        <taxon>Metazoa</taxon>
        <taxon>Ecdysozoa</taxon>
        <taxon>Arthropoda</taxon>
        <taxon>Chelicerata</taxon>
        <taxon>Arachnida</taxon>
        <taxon>Acari</taxon>
        <taxon>Parasitiformes</taxon>
        <taxon>Mesostigmata</taxon>
        <taxon>Gamasina</taxon>
        <taxon>Dermanyssoidea</taxon>
        <taxon>Laelapidae</taxon>
        <taxon>Tropilaelaps</taxon>
    </lineage>
</organism>
<dbReference type="InParanoid" id="A0A1V9XWD1"/>
<evidence type="ECO:0000256" key="1">
    <source>
        <dbReference type="ARBA" id="ARBA00003884"/>
    </source>
</evidence>
<dbReference type="GO" id="GO:0031718">
    <property type="term" value="F:type 1 cannabinoid receptor binding"/>
    <property type="evidence" value="ECO:0007669"/>
    <property type="project" value="TreeGrafter"/>
</dbReference>
<comment type="function">
    <text evidence="1">Suppresses cannabinoid receptor CNR1-mediated tonic inhibition of voltage-gated calcium channels.</text>
</comment>